<dbReference type="InterPro" id="IPR002347">
    <property type="entry name" value="SDR_fam"/>
</dbReference>
<dbReference type="Pfam" id="PF13561">
    <property type="entry name" value="adh_short_C2"/>
    <property type="match status" value="1"/>
</dbReference>
<organism evidence="4 5">
    <name type="scientific">Agrobacterium tumefaciens str. B6</name>
    <dbReference type="NCBI Taxonomy" id="1183423"/>
    <lineage>
        <taxon>Bacteria</taxon>
        <taxon>Pseudomonadati</taxon>
        <taxon>Pseudomonadota</taxon>
        <taxon>Alphaproteobacteria</taxon>
        <taxon>Hyphomicrobiales</taxon>
        <taxon>Rhizobiaceae</taxon>
        <taxon>Rhizobium/Agrobacterium group</taxon>
        <taxon>Agrobacterium</taxon>
        <taxon>Agrobacterium tumefaciens complex</taxon>
    </lineage>
</organism>
<comment type="caution">
    <text evidence="4">The sequence shown here is derived from an EMBL/GenBank/DDBJ whole genome shotgun (WGS) entry which is preliminary data.</text>
</comment>
<dbReference type="InterPro" id="IPR036291">
    <property type="entry name" value="NAD(P)-bd_dom_sf"/>
</dbReference>
<dbReference type="GO" id="GO:0003939">
    <property type="term" value="F:L-iditol 2-dehydrogenase (NAD+) activity"/>
    <property type="evidence" value="ECO:0007669"/>
    <property type="project" value="UniProtKB-EC"/>
</dbReference>
<dbReference type="GO" id="GO:0006633">
    <property type="term" value="P:fatty acid biosynthetic process"/>
    <property type="evidence" value="ECO:0007669"/>
    <property type="project" value="TreeGrafter"/>
</dbReference>
<dbReference type="Proteomes" id="UP000192074">
    <property type="component" value="Unassembled WGS sequence"/>
</dbReference>
<dbReference type="PRINTS" id="PR00080">
    <property type="entry name" value="SDRFAMILY"/>
</dbReference>
<evidence type="ECO:0000256" key="1">
    <source>
        <dbReference type="ARBA" id="ARBA00006484"/>
    </source>
</evidence>
<keyword evidence="2 4" id="KW-0560">Oxidoreductase</keyword>
<sequence>MSSVDIDKKLSGKVAIVTGGASGIGRAVCERFSTEGARVVVADLDQTACDLVATAIGSAACGIALDVTRQDSIEVAVARAVEWGGGIDILVNAAGIYEAQPILEMTRERTARVFAVNVEGLIFVTQSVARQMVAQGRGGRIINFSSQAGRRGEGPSVAYCATKAAVISITQSCALDLIRHGINVNAIAPGIVDTPMWDVVDTKLGAAEGLAPGEVKRRVAAAVPAGRFGTPSEQAAMAAFLAGPDAAYIVAQCYNVDGGNVMS</sequence>
<comment type="similarity">
    <text evidence="1">Belongs to the short-chain dehydrogenases/reductases (SDR) family.</text>
</comment>
<name>A0A822VEZ5_AGRTU</name>
<dbReference type="PANTHER" id="PTHR42760:SF133">
    <property type="entry name" value="3-OXOACYL-[ACYL-CARRIER-PROTEIN] REDUCTASE"/>
    <property type="match status" value="1"/>
</dbReference>
<proteinExistence type="inferred from homology"/>
<dbReference type="InterPro" id="IPR057326">
    <property type="entry name" value="KR_dom"/>
</dbReference>
<dbReference type="PANTHER" id="PTHR42760">
    <property type="entry name" value="SHORT-CHAIN DEHYDROGENASES/REDUCTASES FAMILY MEMBER"/>
    <property type="match status" value="1"/>
</dbReference>
<dbReference type="SMART" id="SM00822">
    <property type="entry name" value="PKS_KR"/>
    <property type="match status" value="1"/>
</dbReference>
<evidence type="ECO:0000313" key="4">
    <source>
        <dbReference type="EMBL" id="CVI25356.1"/>
    </source>
</evidence>
<dbReference type="PRINTS" id="PR00081">
    <property type="entry name" value="GDHRDH"/>
</dbReference>
<dbReference type="RefSeq" id="WP_080868881.1">
    <property type="nucleotide sequence ID" value="NZ_LT009760.1"/>
</dbReference>
<dbReference type="AlphaFoldDB" id="A0A822VEZ5"/>
<dbReference type="EC" id="1.1.1.14" evidence="4"/>
<dbReference type="NCBIfam" id="NF005472">
    <property type="entry name" value="PRK07067.1"/>
    <property type="match status" value="1"/>
</dbReference>
<accession>A0A822VEZ5</accession>
<reference evidence="4 5" key="1">
    <citation type="submission" date="2016-01" db="EMBL/GenBank/DDBJ databases">
        <authorList>
            <person name="Regsiter A."/>
            <person name="william w."/>
        </authorList>
    </citation>
    <scope>NUCLEOTIDE SEQUENCE [LARGE SCALE GENOMIC DNA]</scope>
    <source>
        <strain evidence="4 5">B6</strain>
    </source>
</reference>
<dbReference type="GO" id="GO:0048038">
    <property type="term" value="F:quinone binding"/>
    <property type="evidence" value="ECO:0007669"/>
    <property type="project" value="TreeGrafter"/>
</dbReference>
<gene>
    <name evidence="4" type="primary">polS</name>
    <name evidence="4" type="ORF">AGR4A_pAt30171</name>
</gene>
<evidence type="ECO:0000256" key="2">
    <source>
        <dbReference type="ARBA" id="ARBA00023002"/>
    </source>
</evidence>
<dbReference type="EMBL" id="FCNL01000042">
    <property type="protein sequence ID" value="CVI25356.1"/>
    <property type="molecule type" value="Genomic_DNA"/>
</dbReference>
<feature type="domain" description="Ketoreductase" evidence="3">
    <location>
        <begin position="13"/>
        <end position="190"/>
    </location>
</feature>
<dbReference type="Gene3D" id="3.40.50.720">
    <property type="entry name" value="NAD(P)-binding Rossmann-like Domain"/>
    <property type="match status" value="1"/>
</dbReference>
<dbReference type="FunFam" id="3.40.50.720:FF:000084">
    <property type="entry name" value="Short-chain dehydrogenase reductase"/>
    <property type="match status" value="1"/>
</dbReference>
<dbReference type="SUPFAM" id="SSF51735">
    <property type="entry name" value="NAD(P)-binding Rossmann-fold domains"/>
    <property type="match status" value="1"/>
</dbReference>
<evidence type="ECO:0000313" key="5">
    <source>
        <dbReference type="Proteomes" id="UP000192074"/>
    </source>
</evidence>
<dbReference type="NCBIfam" id="NF005559">
    <property type="entry name" value="PRK07231.1"/>
    <property type="match status" value="1"/>
</dbReference>
<evidence type="ECO:0000259" key="3">
    <source>
        <dbReference type="SMART" id="SM00822"/>
    </source>
</evidence>
<protein>
    <submittedName>
        <fullName evidence="4">Sorbitol dehydrogenase</fullName>
        <ecNumber evidence="4">1.1.1.14</ecNumber>
    </submittedName>
</protein>